<protein>
    <recommendedName>
        <fullName evidence="1">EF-hand domain-containing protein</fullName>
    </recommendedName>
</protein>
<proteinExistence type="predicted"/>
<organism evidence="2">
    <name type="scientific">Cryptosporidium canis</name>
    <dbReference type="NCBI Taxonomy" id="195482"/>
    <lineage>
        <taxon>Eukaryota</taxon>
        <taxon>Sar</taxon>
        <taxon>Alveolata</taxon>
        <taxon>Apicomplexa</taxon>
        <taxon>Conoidasida</taxon>
        <taxon>Coccidia</taxon>
        <taxon>Eucoccidiorida</taxon>
        <taxon>Eimeriorina</taxon>
        <taxon>Cryptosporidiidae</taxon>
        <taxon>Cryptosporidium</taxon>
    </lineage>
</organism>
<evidence type="ECO:0000259" key="1">
    <source>
        <dbReference type="PROSITE" id="PS50222"/>
    </source>
</evidence>
<dbReference type="AlphaFoldDB" id="A0A9D5HXJ0"/>
<gene>
    <name evidence="2" type="ORF">OJ253_1895</name>
</gene>
<dbReference type="SUPFAM" id="SSF47473">
    <property type="entry name" value="EF-hand"/>
    <property type="match status" value="1"/>
</dbReference>
<accession>A0A9D5HXJ0</accession>
<dbReference type="Gene3D" id="1.10.238.10">
    <property type="entry name" value="EF-hand"/>
    <property type="match status" value="1"/>
</dbReference>
<sequence>MTFCRPVPVRTRCRSIWSRIPRHPLVLRYVVDCSLSSWHGWEACWHLSRKQSVCPLGDLKAFAEKSKLDLPTKDSIKGMFNLLDVGKTGQVDLELLKYGLTSIGSEKFGSSETEEFYKSLNINLSETKTISIDQMVDSTMKLLSDFK</sequence>
<dbReference type="PROSITE" id="PS50222">
    <property type="entry name" value="EF_HAND_2"/>
    <property type="match status" value="1"/>
</dbReference>
<dbReference type="EMBL" id="JAPCXC010000042">
    <property type="protein sequence ID" value="KAJ1608623.1"/>
    <property type="molecule type" value="Genomic_DNA"/>
</dbReference>
<dbReference type="InterPro" id="IPR011992">
    <property type="entry name" value="EF-hand-dom_pair"/>
</dbReference>
<feature type="domain" description="EF-hand" evidence="1">
    <location>
        <begin position="71"/>
        <end position="106"/>
    </location>
</feature>
<dbReference type="GO" id="GO:0005509">
    <property type="term" value="F:calcium ion binding"/>
    <property type="evidence" value="ECO:0007669"/>
    <property type="project" value="InterPro"/>
</dbReference>
<comment type="caution">
    <text evidence="2">The sequence shown here is derived from an EMBL/GenBank/DDBJ whole genome shotgun (WGS) entry which is preliminary data.</text>
</comment>
<reference evidence="2" key="1">
    <citation type="submission" date="2022-10" db="EMBL/GenBank/DDBJ databases">
        <title>Adaptive evolution leads to modifications in subtelomeric GC content in a zoonotic Cryptosporidium species.</title>
        <authorList>
            <person name="Li J."/>
            <person name="Feng Y."/>
            <person name="Xiao L."/>
        </authorList>
    </citation>
    <scope>NUCLEOTIDE SEQUENCE</scope>
    <source>
        <strain evidence="2">33844</strain>
    </source>
</reference>
<evidence type="ECO:0000313" key="2">
    <source>
        <dbReference type="EMBL" id="KAJ1608623.1"/>
    </source>
</evidence>
<dbReference type="InterPro" id="IPR002048">
    <property type="entry name" value="EF_hand_dom"/>
</dbReference>
<dbReference type="OrthoDB" id="270584at2759"/>
<name>A0A9D5HXJ0_9CRYT</name>
<dbReference type="Proteomes" id="UP001067231">
    <property type="component" value="Unassembled WGS sequence"/>
</dbReference>